<protein>
    <submittedName>
        <fullName evidence="3">Uncharacterized protein</fullName>
    </submittedName>
</protein>
<proteinExistence type="predicted"/>
<gene>
    <name evidence="3" type="ORF">CFP71_02015</name>
</gene>
<keyword evidence="2" id="KW-1133">Transmembrane helix</keyword>
<dbReference type="EMBL" id="NMQT01000008">
    <property type="protein sequence ID" value="OXM58660.1"/>
    <property type="molecule type" value="Genomic_DNA"/>
</dbReference>
<evidence type="ECO:0000256" key="2">
    <source>
        <dbReference type="SAM" id="Phobius"/>
    </source>
</evidence>
<organism evidence="3 4">
    <name type="scientific">Amycolatopsis thailandensis</name>
    <dbReference type="NCBI Taxonomy" id="589330"/>
    <lineage>
        <taxon>Bacteria</taxon>
        <taxon>Bacillati</taxon>
        <taxon>Actinomycetota</taxon>
        <taxon>Actinomycetes</taxon>
        <taxon>Pseudonocardiales</taxon>
        <taxon>Pseudonocardiaceae</taxon>
        <taxon>Amycolatopsis</taxon>
    </lineage>
</organism>
<feature type="transmembrane region" description="Helical" evidence="2">
    <location>
        <begin position="63"/>
        <end position="84"/>
    </location>
</feature>
<dbReference type="Proteomes" id="UP000215223">
    <property type="component" value="Unassembled WGS sequence"/>
</dbReference>
<evidence type="ECO:0000313" key="3">
    <source>
        <dbReference type="EMBL" id="OXM58660.1"/>
    </source>
</evidence>
<reference evidence="3 4" key="1">
    <citation type="submission" date="2017-07" db="EMBL/GenBank/DDBJ databases">
        <title>Amycolatopsis thailandensis Genome sequencing and assembly.</title>
        <authorList>
            <person name="Kaur N."/>
            <person name="Mayilraj S."/>
        </authorList>
    </citation>
    <scope>NUCLEOTIDE SEQUENCE [LARGE SCALE GENOMIC DNA]</scope>
    <source>
        <strain evidence="3 4">JCM 16380</strain>
    </source>
</reference>
<sequence>MVFVDPEGAPVATQPSVPMLMDRRRTSFLVAAGGIMLFLAVFLGLCFGLTEKGPADWAGSTEFVVDGILAASLLTAAIACAIALRHSRKIGEAAVGTWLPTETAVAREPGFEVLPQRFHTMSLLAIPSFCACAVAFGLVVWSSLATGSPGLVVLFGIPLALGIVGSLTAWVGWDRRAKSVRKTGWYAAKVIDIEVFRANDLRLPAISVGFEDGSTIGFSSSLSTYDAGYRAGRRCLEVWVGGEDAAMVVLFENGRFRKGLYPVPVKAVGPRTFPPIPAPPRGRAGGPSWAMRVGR</sequence>
<dbReference type="AlphaFoldDB" id="A0A229SIE8"/>
<keyword evidence="4" id="KW-1185">Reference proteome</keyword>
<feature type="transmembrane region" description="Helical" evidence="2">
    <location>
        <begin position="28"/>
        <end position="51"/>
    </location>
</feature>
<feature type="transmembrane region" description="Helical" evidence="2">
    <location>
        <begin position="123"/>
        <end position="144"/>
    </location>
</feature>
<feature type="transmembrane region" description="Helical" evidence="2">
    <location>
        <begin position="150"/>
        <end position="173"/>
    </location>
</feature>
<keyword evidence="2" id="KW-0472">Membrane</keyword>
<feature type="region of interest" description="Disordered" evidence="1">
    <location>
        <begin position="274"/>
        <end position="295"/>
    </location>
</feature>
<keyword evidence="2" id="KW-0812">Transmembrane</keyword>
<evidence type="ECO:0000256" key="1">
    <source>
        <dbReference type="SAM" id="MobiDB-lite"/>
    </source>
</evidence>
<name>A0A229SIE8_9PSEU</name>
<accession>A0A229SIE8</accession>
<evidence type="ECO:0000313" key="4">
    <source>
        <dbReference type="Proteomes" id="UP000215223"/>
    </source>
</evidence>
<comment type="caution">
    <text evidence="3">The sequence shown here is derived from an EMBL/GenBank/DDBJ whole genome shotgun (WGS) entry which is preliminary data.</text>
</comment>